<dbReference type="InterPro" id="IPR013735">
    <property type="entry name" value="TF_NusA_N"/>
</dbReference>
<dbReference type="InterPro" id="IPR003029">
    <property type="entry name" value="S1_domain"/>
</dbReference>
<dbReference type="InterPro" id="IPR015946">
    <property type="entry name" value="KH_dom-like_a/b"/>
</dbReference>
<dbReference type="OrthoDB" id="9807233at2"/>
<comment type="subunit">
    <text evidence="7">Monomer. Binds directly to the core enzyme of the DNA-dependent RNA polymerase and to nascent RNA.</text>
</comment>
<organism evidence="10 11">
    <name type="scientific">Phenylobacterium soli</name>
    <dbReference type="NCBI Taxonomy" id="2170551"/>
    <lineage>
        <taxon>Bacteria</taxon>
        <taxon>Pseudomonadati</taxon>
        <taxon>Pseudomonadota</taxon>
        <taxon>Alphaproteobacteria</taxon>
        <taxon>Caulobacterales</taxon>
        <taxon>Caulobacteraceae</taxon>
        <taxon>Phenylobacterium</taxon>
    </lineage>
</organism>
<evidence type="ECO:0000313" key="11">
    <source>
        <dbReference type="Proteomes" id="UP000249254"/>
    </source>
</evidence>
<dbReference type="NCBIfam" id="TIGR01953">
    <property type="entry name" value="NusA"/>
    <property type="match status" value="1"/>
</dbReference>
<dbReference type="Proteomes" id="UP000249254">
    <property type="component" value="Unassembled WGS sequence"/>
</dbReference>
<keyword evidence="1 7" id="KW-0806">Transcription termination</keyword>
<dbReference type="InterPro" id="IPR030842">
    <property type="entry name" value="TF_NusA_bacterial"/>
</dbReference>
<dbReference type="SMART" id="SM00322">
    <property type="entry name" value="KH"/>
    <property type="match status" value="2"/>
</dbReference>
<gene>
    <name evidence="7" type="primary">nusA</name>
    <name evidence="10" type="ORF">DJ017_02530</name>
</gene>
<evidence type="ECO:0000256" key="1">
    <source>
        <dbReference type="ARBA" id="ARBA00022472"/>
    </source>
</evidence>
<feature type="region of interest" description="Disordered" evidence="8">
    <location>
        <begin position="533"/>
        <end position="572"/>
    </location>
</feature>
<dbReference type="GO" id="GO:0003723">
    <property type="term" value="F:RNA binding"/>
    <property type="evidence" value="ECO:0007669"/>
    <property type="project" value="UniProtKB-UniRule"/>
</dbReference>
<dbReference type="Gene3D" id="3.30.300.20">
    <property type="match status" value="2"/>
</dbReference>
<name>A0A328AG31_9CAUL</name>
<evidence type="ECO:0000256" key="3">
    <source>
        <dbReference type="ARBA" id="ARBA00022814"/>
    </source>
</evidence>
<dbReference type="NCBIfam" id="TIGR01954">
    <property type="entry name" value="nusA_Cterm_rpt"/>
    <property type="match status" value="1"/>
</dbReference>
<dbReference type="InterPro" id="IPR012340">
    <property type="entry name" value="NA-bd_OB-fold"/>
</dbReference>
<dbReference type="InterPro" id="IPR058582">
    <property type="entry name" value="KH_NusA_2nd"/>
</dbReference>
<keyword evidence="5 7" id="KW-0805">Transcription regulation</keyword>
<protein>
    <recommendedName>
        <fullName evidence="7">Transcription termination/antitermination protein NusA</fullName>
    </recommendedName>
</protein>
<evidence type="ECO:0000256" key="7">
    <source>
        <dbReference type="HAMAP-Rule" id="MF_00945"/>
    </source>
</evidence>
<keyword evidence="11" id="KW-1185">Reference proteome</keyword>
<dbReference type="InterPro" id="IPR010214">
    <property type="entry name" value="Tscrpt_termin_fac_NusA_C_rpt"/>
</dbReference>
<dbReference type="InterPro" id="IPR010995">
    <property type="entry name" value="DNA_repair_Rad51/TF_NusA_a-hlx"/>
</dbReference>
<evidence type="ECO:0000259" key="9">
    <source>
        <dbReference type="PROSITE" id="PS50126"/>
    </source>
</evidence>
<dbReference type="CDD" id="cd02134">
    <property type="entry name" value="KH-II_NusA_rpt1"/>
    <property type="match status" value="1"/>
</dbReference>
<keyword evidence="6 7" id="KW-0804">Transcription</keyword>
<comment type="similarity">
    <text evidence="7">Belongs to the NusA family.</text>
</comment>
<dbReference type="InterPro" id="IPR010213">
    <property type="entry name" value="TF_NusA"/>
</dbReference>
<proteinExistence type="inferred from homology"/>
<dbReference type="FunFam" id="3.30.300.20:FF:000005">
    <property type="entry name" value="Transcription termination/antitermination protein NusA"/>
    <property type="match status" value="1"/>
</dbReference>
<keyword evidence="2 7" id="KW-0963">Cytoplasm</keyword>
<dbReference type="Gene3D" id="2.40.50.140">
    <property type="entry name" value="Nucleic acid-binding proteins"/>
    <property type="match status" value="1"/>
</dbReference>
<dbReference type="Pfam" id="PF13184">
    <property type="entry name" value="KH_NusA_1st"/>
    <property type="match status" value="1"/>
</dbReference>
<dbReference type="PANTHER" id="PTHR22648:SF0">
    <property type="entry name" value="TRANSCRIPTION TERMINATION_ANTITERMINATION PROTEIN NUSA"/>
    <property type="match status" value="1"/>
</dbReference>
<comment type="function">
    <text evidence="7">Participates in both transcription termination and antitermination.</text>
</comment>
<dbReference type="PROSITE" id="PS50084">
    <property type="entry name" value="KH_TYPE_1"/>
    <property type="match status" value="1"/>
</dbReference>
<dbReference type="Gene3D" id="1.10.150.20">
    <property type="entry name" value="5' to 3' exonuclease, C-terminal subdomain"/>
    <property type="match status" value="2"/>
</dbReference>
<evidence type="ECO:0000256" key="2">
    <source>
        <dbReference type="ARBA" id="ARBA00022490"/>
    </source>
</evidence>
<dbReference type="PROSITE" id="PS50126">
    <property type="entry name" value="S1"/>
    <property type="match status" value="1"/>
</dbReference>
<accession>A0A328AG31</accession>
<dbReference type="AlphaFoldDB" id="A0A328AG31"/>
<dbReference type="CDD" id="cd22529">
    <property type="entry name" value="KH-II_NusA_rpt2"/>
    <property type="match status" value="1"/>
</dbReference>
<dbReference type="SUPFAM" id="SSF54814">
    <property type="entry name" value="Prokaryotic type KH domain (KH-domain type II)"/>
    <property type="match status" value="2"/>
</dbReference>
<dbReference type="InterPro" id="IPR036555">
    <property type="entry name" value="NusA_N_sf"/>
</dbReference>
<dbReference type="SUPFAM" id="SSF50249">
    <property type="entry name" value="Nucleic acid-binding proteins"/>
    <property type="match status" value="1"/>
</dbReference>
<dbReference type="Pfam" id="PF00575">
    <property type="entry name" value="S1"/>
    <property type="match status" value="1"/>
</dbReference>
<comment type="subcellular location">
    <subcellularLocation>
        <location evidence="7">Cytoplasm</location>
    </subcellularLocation>
</comment>
<dbReference type="SUPFAM" id="SSF47794">
    <property type="entry name" value="Rad51 N-terminal domain-like"/>
    <property type="match status" value="1"/>
</dbReference>
<reference evidence="11" key="1">
    <citation type="submission" date="2018-05" db="EMBL/GenBank/DDBJ databases">
        <authorList>
            <person name="Li X."/>
        </authorList>
    </citation>
    <scope>NUCLEOTIDE SEQUENCE [LARGE SCALE GENOMIC DNA]</scope>
    <source>
        <strain evidence="11">LX32</strain>
    </source>
</reference>
<keyword evidence="4 7" id="KW-0694">RNA-binding</keyword>
<dbReference type="Pfam" id="PF08529">
    <property type="entry name" value="NusA_N"/>
    <property type="match status" value="1"/>
</dbReference>
<dbReference type="PANTHER" id="PTHR22648">
    <property type="entry name" value="TRANSCRIPTION TERMINATION FACTOR NUSA"/>
    <property type="match status" value="1"/>
</dbReference>
<dbReference type="FunFam" id="3.30.300.20:FF:000002">
    <property type="entry name" value="Transcription termination/antitermination protein NusA"/>
    <property type="match status" value="1"/>
</dbReference>
<evidence type="ECO:0000256" key="8">
    <source>
        <dbReference type="SAM" id="MobiDB-lite"/>
    </source>
</evidence>
<comment type="caution">
    <text evidence="10">The sequence shown here is derived from an EMBL/GenBank/DDBJ whole genome shotgun (WGS) entry which is preliminary data.</text>
</comment>
<sequence length="572" mass="63382">MSLTGISANRLELLQIAEAVAREKAIDKEIVIEAIEDAIQKGARARYGAEHDIRVHIDPKTGETTIKRVVTVVDDEATFGGGFDEEGNELPFEEPAGIIRLADAKRTDKDAFVGKTYEETLPPFEFGRVQTQMARQVVMGKVREAERERQHEEFKDRVGEIVNGVVKRVEYGNVIVDLGRGEGIMRRDQSIPRENFNIGDRIRCYIYDVRRETKGPQILLSRAHGGFMAKLFAQEVPEVYDGVIEIRAVARDPGSRAKMAVVSNDSSIDPVGACVGMRGSRVQAVVAELQGEKIDIIQWSPDDPTFIVNALAPAEVSKVVMDEEDNRVEVVVPDEQLSLAIGRRGQNVRLASQLTGWQIDIITESQESERRQREFTERTALFQEALDVDEVIAQLLVTEGFASVEDVAYVEPSEIAAIEGFDEDTAEEIQARARDYLEKEAAEYDAKRRELGVEDGLLEIEGVTLPMAVALGEGDVKTVEDLAGLVPDDLRGWYESKNGERVREPGILESFGLDPADAELLIMRARVAMGWVEAPPEPEPEEDLGEELGDEAAIEDTEAYAEAEMEGEARDA</sequence>
<dbReference type="InterPro" id="IPR009019">
    <property type="entry name" value="KH_sf_prok-type"/>
</dbReference>
<evidence type="ECO:0000313" key="10">
    <source>
        <dbReference type="EMBL" id="RAK53477.1"/>
    </source>
</evidence>
<dbReference type="GO" id="GO:0031564">
    <property type="term" value="P:transcription antitermination"/>
    <property type="evidence" value="ECO:0007669"/>
    <property type="project" value="UniProtKB-UniRule"/>
</dbReference>
<dbReference type="GO" id="GO:0000166">
    <property type="term" value="F:nucleotide binding"/>
    <property type="evidence" value="ECO:0007669"/>
    <property type="project" value="InterPro"/>
</dbReference>
<dbReference type="GO" id="GO:0006353">
    <property type="term" value="P:DNA-templated transcription termination"/>
    <property type="evidence" value="ECO:0007669"/>
    <property type="project" value="UniProtKB-UniRule"/>
</dbReference>
<dbReference type="GO" id="GO:0005829">
    <property type="term" value="C:cytosol"/>
    <property type="evidence" value="ECO:0007669"/>
    <property type="project" value="TreeGrafter"/>
</dbReference>
<dbReference type="GO" id="GO:0003700">
    <property type="term" value="F:DNA-binding transcription factor activity"/>
    <property type="evidence" value="ECO:0007669"/>
    <property type="project" value="InterPro"/>
</dbReference>
<feature type="compositionally biased region" description="Acidic residues" evidence="8">
    <location>
        <begin position="536"/>
        <end position="566"/>
    </location>
</feature>
<dbReference type="RefSeq" id="WP_111527229.1">
    <property type="nucleotide sequence ID" value="NZ_JBHRSG010000001.1"/>
</dbReference>
<evidence type="ECO:0000256" key="6">
    <source>
        <dbReference type="ARBA" id="ARBA00023163"/>
    </source>
</evidence>
<dbReference type="InterPro" id="IPR004087">
    <property type="entry name" value="KH_dom"/>
</dbReference>
<evidence type="ECO:0000256" key="4">
    <source>
        <dbReference type="ARBA" id="ARBA00022884"/>
    </source>
</evidence>
<dbReference type="FunFam" id="2.40.50.140:FF:000058">
    <property type="entry name" value="Transcription termination/antitermination protein NusA"/>
    <property type="match status" value="1"/>
</dbReference>
<dbReference type="CDD" id="cd04455">
    <property type="entry name" value="S1_NusA"/>
    <property type="match status" value="1"/>
</dbReference>
<dbReference type="EMBL" id="QFYQ01000001">
    <property type="protein sequence ID" value="RAK53477.1"/>
    <property type="molecule type" value="Genomic_DNA"/>
</dbReference>
<dbReference type="Gene3D" id="3.30.1480.10">
    <property type="entry name" value="NusA, N-terminal domain"/>
    <property type="match status" value="1"/>
</dbReference>
<dbReference type="Pfam" id="PF26594">
    <property type="entry name" value="KH_NusA_2nd"/>
    <property type="match status" value="1"/>
</dbReference>
<dbReference type="HAMAP" id="MF_00945_B">
    <property type="entry name" value="NusA_B"/>
    <property type="match status" value="1"/>
</dbReference>
<feature type="domain" description="S1 motif" evidence="9">
    <location>
        <begin position="159"/>
        <end position="223"/>
    </location>
</feature>
<dbReference type="Pfam" id="PF14520">
    <property type="entry name" value="HHH_5"/>
    <property type="match status" value="1"/>
</dbReference>
<dbReference type="InterPro" id="IPR025249">
    <property type="entry name" value="TF_NusA_KH_1st"/>
</dbReference>
<dbReference type="SMART" id="SM00316">
    <property type="entry name" value="S1"/>
    <property type="match status" value="1"/>
</dbReference>
<keyword evidence="3 7" id="KW-0889">Transcription antitermination</keyword>
<dbReference type="SUPFAM" id="SSF69705">
    <property type="entry name" value="Transcription factor NusA, N-terminal domain"/>
    <property type="match status" value="1"/>
</dbReference>
<evidence type="ECO:0000256" key="5">
    <source>
        <dbReference type="ARBA" id="ARBA00023015"/>
    </source>
</evidence>